<proteinExistence type="predicted"/>
<dbReference type="RefSeq" id="WP_109717993.1">
    <property type="nucleotide sequence ID" value="NZ_QGHF01000010.1"/>
</dbReference>
<organism evidence="1 2">
    <name type="scientific">Pantoea allii</name>
    <dbReference type="NCBI Taxonomy" id="574096"/>
    <lineage>
        <taxon>Bacteria</taxon>
        <taxon>Pseudomonadati</taxon>
        <taxon>Pseudomonadota</taxon>
        <taxon>Gammaproteobacteria</taxon>
        <taxon>Enterobacterales</taxon>
        <taxon>Erwiniaceae</taxon>
        <taxon>Pantoea</taxon>
    </lineage>
</organism>
<dbReference type="Proteomes" id="UP000245981">
    <property type="component" value="Unassembled WGS sequence"/>
</dbReference>
<dbReference type="OrthoDB" id="6638698at2"/>
<evidence type="ECO:0000313" key="1">
    <source>
        <dbReference type="EMBL" id="PWK94559.1"/>
    </source>
</evidence>
<reference evidence="1 2" key="1">
    <citation type="submission" date="2018-05" db="EMBL/GenBank/DDBJ databases">
        <title>Genomic Encyclopedia of Type Strains, Phase IV (KMG-V): Genome sequencing to study the core and pangenomes of soil and plant-associated prokaryotes.</title>
        <authorList>
            <person name="Whitman W."/>
        </authorList>
    </citation>
    <scope>NUCLEOTIDE SEQUENCE [LARGE SCALE GENOMIC DNA]</scope>
    <source>
        <strain evidence="1 2">PNA 200-10</strain>
    </source>
</reference>
<comment type="caution">
    <text evidence="1">The sequence shown here is derived from an EMBL/GenBank/DDBJ whole genome shotgun (WGS) entry which is preliminary data.</text>
</comment>
<name>A0A2V2BDE0_9GAMM</name>
<dbReference type="EMBL" id="QGHF01000010">
    <property type="protein sequence ID" value="PWK94559.1"/>
    <property type="molecule type" value="Genomic_DNA"/>
</dbReference>
<gene>
    <name evidence="1" type="ORF">C7431_11053</name>
</gene>
<protein>
    <submittedName>
        <fullName evidence="1">Uncharacterized protein</fullName>
    </submittedName>
</protein>
<evidence type="ECO:0000313" key="2">
    <source>
        <dbReference type="Proteomes" id="UP000245981"/>
    </source>
</evidence>
<sequence length="166" mass="18814">MHNVMQGTKPFMFGIRSPEGDAYMDESCVDTESTSLEKLLSYTLNKEQEEGEKPYEVVPLFTSEQVAAALETLLSSAQSAQENSVFRREERYTVIKHADLKRLELAGGLSPDDIVMLTGLLLRLRKIRSVRNRSELKCLVVESTWPEYEPCWQALHLRIGDGDHPA</sequence>
<accession>A0A2V2BDE0</accession>
<dbReference type="AlphaFoldDB" id="A0A2V2BDE0"/>